<proteinExistence type="predicted"/>
<dbReference type="GO" id="GO:0005737">
    <property type="term" value="C:cytoplasm"/>
    <property type="evidence" value="ECO:0007669"/>
    <property type="project" value="TreeGrafter"/>
</dbReference>
<gene>
    <name evidence="1" type="ORF">SAMN06265368_0290</name>
</gene>
<dbReference type="InterPro" id="IPR023214">
    <property type="entry name" value="HAD_sf"/>
</dbReference>
<keyword evidence="2" id="KW-1185">Reference proteome</keyword>
<sequence>MSSRLTGLSSIASNYKGVLSDIWGVVHNGVAHNKEAVQALAKFRADHGPVILITNAPRPNGPILEQLDNLGVPRECYDALVTSGDVSRDAIERIGGKRVYHLGPERDISLYEGLSVELVKQSDAEVICCTGLWNDATETPDDYDDMLKDFAKRKLPFICANPDLVVDKGGKMIYCAGALAERFAAYGGEPIMVGKPCGPIYDASLSELTKANGGEVNRDEILIIGDSLPTDMRGAHHQKLDAIFITAGIHAADFGPSDAPDTERVQHRLDHEDVQAVGFMPSLAW</sequence>
<dbReference type="InterPro" id="IPR006356">
    <property type="entry name" value="HAD-SF_hydro_IIA_hyp3"/>
</dbReference>
<accession>A0A285NEJ7</accession>
<dbReference type="CDD" id="cd07525">
    <property type="entry name" value="HAD_like"/>
    <property type="match status" value="1"/>
</dbReference>
<evidence type="ECO:0000313" key="1">
    <source>
        <dbReference type="EMBL" id="SNZ06071.1"/>
    </source>
</evidence>
<organism evidence="1 2">
    <name type="scientific">Cohaesibacter gelatinilyticus</name>
    <dbReference type="NCBI Taxonomy" id="372072"/>
    <lineage>
        <taxon>Bacteria</taxon>
        <taxon>Pseudomonadati</taxon>
        <taxon>Pseudomonadota</taxon>
        <taxon>Alphaproteobacteria</taxon>
        <taxon>Hyphomicrobiales</taxon>
        <taxon>Cohaesibacteraceae</taxon>
    </lineage>
</organism>
<name>A0A285NEJ7_9HYPH</name>
<dbReference type="Pfam" id="PF13242">
    <property type="entry name" value="Hydrolase_like"/>
    <property type="match status" value="1"/>
</dbReference>
<dbReference type="EMBL" id="OBEL01000001">
    <property type="protein sequence ID" value="SNZ06071.1"/>
    <property type="molecule type" value="Genomic_DNA"/>
</dbReference>
<dbReference type="PANTHER" id="PTHR19288:SF90">
    <property type="entry name" value="OS08G0542600 PROTEIN"/>
    <property type="match status" value="1"/>
</dbReference>
<dbReference type="OrthoDB" id="9791073at2"/>
<dbReference type="PANTHER" id="PTHR19288">
    <property type="entry name" value="4-NITROPHENYLPHOSPHATASE-RELATED"/>
    <property type="match status" value="1"/>
</dbReference>
<dbReference type="RefSeq" id="WP_097153136.1">
    <property type="nucleotide sequence ID" value="NZ_OBEL01000001.1"/>
</dbReference>
<protein>
    <submittedName>
        <fullName evidence="1">HAD-superfamily class IIA hydrolase, TIGR01459</fullName>
    </submittedName>
</protein>
<dbReference type="NCBIfam" id="TIGR01459">
    <property type="entry name" value="HAD-SF-IIA-hyp4"/>
    <property type="match status" value="1"/>
</dbReference>
<dbReference type="GO" id="GO:0016791">
    <property type="term" value="F:phosphatase activity"/>
    <property type="evidence" value="ECO:0007669"/>
    <property type="project" value="TreeGrafter"/>
</dbReference>
<dbReference type="Proteomes" id="UP000219439">
    <property type="component" value="Unassembled WGS sequence"/>
</dbReference>
<dbReference type="AlphaFoldDB" id="A0A285NEJ7"/>
<dbReference type="Gene3D" id="3.40.50.1000">
    <property type="entry name" value="HAD superfamily/HAD-like"/>
    <property type="match status" value="2"/>
</dbReference>
<dbReference type="Pfam" id="PF13344">
    <property type="entry name" value="Hydrolase_6"/>
    <property type="match status" value="1"/>
</dbReference>
<evidence type="ECO:0000313" key="2">
    <source>
        <dbReference type="Proteomes" id="UP000219439"/>
    </source>
</evidence>
<reference evidence="1 2" key="1">
    <citation type="submission" date="2017-09" db="EMBL/GenBank/DDBJ databases">
        <authorList>
            <person name="Ehlers B."/>
            <person name="Leendertz F.H."/>
        </authorList>
    </citation>
    <scope>NUCLEOTIDE SEQUENCE [LARGE SCALE GENOMIC DNA]</scope>
    <source>
        <strain evidence="1 2">DSM 18289</strain>
    </source>
</reference>
<dbReference type="InterPro" id="IPR006357">
    <property type="entry name" value="HAD-SF_hydro_IIA"/>
</dbReference>
<dbReference type="InterPro" id="IPR036412">
    <property type="entry name" value="HAD-like_sf"/>
</dbReference>
<dbReference type="NCBIfam" id="TIGR01460">
    <property type="entry name" value="HAD-SF-IIA"/>
    <property type="match status" value="1"/>
</dbReference>
<keyword evidence="1" id="KW-0378">Hydrolase</keyword>
<dbReference type="SUPFAM" id="SSF56784">
    <property type="entry name" value="HAD-like"/>
    <property type="match status" value="1"/>
</dbReference>